<sequence>MSPSADLSAASLPTDSGAQSHQTASRHNNPYQPVGDFLSNVSRFKLIESTLREGEQFANAFFDTETKIKIARALDDFGVDYIELTSPAASEQSRQDCEAICKLGLKAKILTHVRCTMADAKIAVETGVDGLDVVIGTSHMLREFSHGKDMEYITKSAIEVINFVKSKGLEVRFSSEDSFRSDLVDLLALYRTVDKVGVNRVGIADTVGCATPRQVYDLVRTLRGVVSCDIECHMHNDTGCAISNAFCALEAGATHVDVSVLGIGERNGITPLGGLMARMIVQDREYVTKKYKLHKLKEIEDMVAEAVQVNTPFNNYITGFCAFTHKAGIHAKAILNNPSTYEIINPADFGMTRYVHFASRLTGWNAVKTRVGQLGLSMSDDQVKLVTSKIKALADVRPIAIDDADSIIRSFHLSLDKTSEADGVAPVEGQPEEAAN</sequence>
<dbReference type="Proteomes" id="UP001642501">
    <property type="component" value="Unassembled WGS sequence"/>
</dbReference>
<dbReference type="InterPro" id="IPR002034">
    <property type="entry name" value="AIPM/Hcit_synth_CS"/>
</dbReference>
<name>A0ABP0DYN8_9PEZI</name>
<keyword evidence="16" id="KW-0012">Acyltransferase</keyword>
<dbReference type="PROSITE" id="PS00816">
    <property type="entry name" value="AIPM_HOMOCIT_SYNTH_2"/>
    <property type="match status" value="1"/>
</dbReference>
<dbReference type="CDD" id="cd07948">
    <property type="entry name" value="DRE_TIM_HCS"/>
    <property type="match status" value="1"/>
</dbReference>
<keyword evidence="8" id="KW-0479">Metal-binding</keyword>
<gene>
    <name evidence="16" type="primary">LYS21</name>
    <name evidence="16" type="ORF">SEPCBS57363_005639</name>
</gene>
<dbReference type="HAMAP" id="MF_02222">
    <property type="entry name" value="Homocitr_synth_fung_arch"/>
    <property type="match status" value="1"/>
</dbReference>
<dbReference type="Pfam" id="PF00682">
    <property type="entry name" value="HMGL-like"/>
    <property type="match status" value="1"/>
</dbReference>
<dbReference type="EMBL" id="CAWUOM010000132">
    <property type="protein sequence ID" value="CAK7273411.1"/>
    <property type="molecule type" value="Genomic_DNA"/>
</dbReference>
<dbReference type="PANTHER" id="PTHR10277:SF48">
    <property type="entry name" value="HOMOCITRATE SYNTHASE, CYTOSOLIC ISOZYME-RELATED"/>
    <property type="match status" value="1"/>
</dbReference>
<comment type="caution">
    <text evidence="16">The sequence shown here is derived from an EMBL/GenBank/DDBJ whole genome shotgun (WGS) entry which is preliminary data.</text>
</comment>
<comment type="cofactor">
    <cofactor evidence="1">
        <name>Mn(2+)</name>
        <dbReference type="ChEBI" id="CHEBI:29035"/>
    </cofactor>
</comment>
<keyword evidence="6" id="KW-0028">Amino-acid biosynthesis</keyword>
<dbReference type="InterPro" id="IPR000891">
    <property type="entry name" value="PYR_CT"/>
</dbReference>
<keyword evidence="9" id="KW-0460">Magnesium</keyword>
<dbReference type="PROSITE" id="PS50991">
    <property type="entry name" value="PYR_CT"/>
    <property type="match status" value="1"/>
</dbReference>
<dbReference type="InterPro" id="IPR054691">
    <property type="entry name" value="LeuA/HCS_post-cat"/>
</dbReference>
<evidence type="ECO:0000256" key="7">
    <source>
        <dbReference type="ARBA" id="ARBA00022679"/>
    </source>
</evidence>
<keyword evidence="10" id="KW-0457">Lysine biosynthesis</keyword>
<keyword evidence="17" id="KW-1185">Reference proteome</keyword>
<evidence type="ECO:0000256" key="6">
    <source>
        <dbReference type="ARBA" id="ARBA00022605"/>
    </source>
</evidence>
<evidence type="ECO:0000256" key="13">
    <source>
        <dbReference type="RuleBase" id="RU003523"/>
    </source>
</evidence>
<dbReference type="PROSITE" id="PS00815">
    <property type="entry name" value="AIPM_HOMOCIT_SYNTH_1"/>
    <property type="match status" value="1"/>
</dbReference>
<dbReference type="SUPFAM" id="SSF51569">
    <property type="entry name" value="Aldolase"/>
    <property type="match status" value="1"/>
</dbReference>
<evidence type="ECO:0000259" key="15">
    <source>
        <dbReference type="PROSITE" id="PS50991"/>
    </source>
</evidence>
<evidence type="ECO:0000256" key="3">
    <source>
        <dbReference type="ARBA" id="ARBA00004755"/>
    </source>
</evidence>
<accession>A0ABP0DYN8</accession>
<comment type="catalytic activity">
    <reaction evidence="12">
        <text>acetyl-CoA + 2-oxoglutarate + H2O = (2R)-homocitrate + CoA + H(+)</text>
        <dbReference type="Rhea" id="RHEA:12929"/>
        <dbReference type="ChEBI" id="CHEBI:15377"/>
        <dbReference type="ChEBI" id="CHEBI:15378"/>
        <dbReference type="ChEBI" id="CHEBI:16810"/>
        <dbReference type="ChEBI" id="CHEBI:57287"/>
        <dbReference type="ChEBI" id="CHEBI:57288"/>
        <dbReference type="ChEBI" id="CHEBI:58884"/>
        <dbReference type="EC" id="2.3.3.14"/>
    </reaction>
    <physiologicalReaction direction="left-to-right" evidence="12">
        <dbReference type="Rhea" id="RHEA:12930"/>
    </physiologicalReaction>
</comment>
<evidence type="ECO:0000313" key="16">
    <source>
        <dbReference type="EMBL" id="CAK7273411.1"/>
    </source>
</evidence>
<evidence type="ECO:0000256" key="14">
    <source>
        <dbReference type="SAM" id="MobiDB-lite"/>
    </source>
</evidence>
<dbReference type="Gene3D" id="1.10.238.260">
    <property type="match status" value="1"/>
</dbReference>
<dbReference type="InterPro" id="IPR013785">
    <property type="entry name" value="Aldolase_TIM"/>
</dbReference>
<comment type="cofactor">
    <cofactor evidence="2">
        <name>Mg(2+)</name>
        <dbReference type="ChEBI" id="CHEBI:18420"/>
    </cofactor>
</comment>
<dbReference type="InterPro" id="IPR050073">
    <property type="entry name" value="2-IPM_HCS-like"/>
</dbReference>
<dbReference type="Gene3D" id="3.20.20.70">
    <property type="entry name" value="Aldolase class I"/>
    <property type="match status" value="1"/>
</dbReference>
<evidence type="ECO:0000313" key="17">
    <source>
        <dbReference type="Proteomes" id="UP001642501"/>
    </source>
</evidence>
<evidence type="ECO:0000256" key="8">
    <source>
        <dbReference type="ARBA" id="ARBA00022723"/>
    </source>
</evidence>
<reference evidence="16 17" key="1">
    <citation type="submission" date="2024-01" db="EMBL/GenBank/DDBJ databases">
        <authorList>
            <person name="Allen C."/>
            <person name="Tagirdzhanova G."/>
        </authorList>
    </citation>
    <scope>NUCLEOTIDE SEQUENCE [LARGE SCALE GENOMIC DNA]</scope>
    <source>
        <strain evidence="16 17">CBS 573.63</strain>
    </source>
</reference>
<dbReference type="PANTHER" id="PTHR10277">
    <property type="entry name" value="HOMOCITRATE SYNTHASE-RELATED"/>
    <property type="match status" value="1"/>
</dbReference>
<evidence type="ECO:0000256" key="4">
    <source>
        <dbReference type="ARBA" id="ARBA00006361"/>
    </source>
</evidence>
<evidence type="ECO:0000256" key="10">
    <source>
        <dbReference type="ARBA" id="ARBA00023154"/>
    </source>
</evidence>
<organism evidence="16 17">
    <name type="scientific">Sporothrix epigloea</name>
    <dbReference type="NCBI Taxonomy" id="1892477"/>
    <lineage>
        <taxon>Eukaryota</taxon>
        <taxon>Fungi</taxon>
        <taxon>Dikarya</taxon>
        <taxon>Ascomycota</taxon>
        <taxon>Pezizomycotina</taxon>
        <taxon>Sordariomycetes</taxon>
        <taxon>Sordariomycetidae</taxon>
        <taxon>Ophiostomatales</taxon>
        <taxon>Ophiostomataceae</taxon>
        <taxon>Sporothrix</taxon>
    </lineage>
</organism>
<evidence type="ECO:0000256" key="9">
    <source>
        <dbReference type="ARBA" id="ARBA00022842"/>
    </source>
</evidence>
<dbReference type="InterPro" id="IPR048253">
    <property type="entry name" value="DRE_TIM_HCS_fun_bact"/>
</dbReference>
<evidence type="ECO:0000256" key="1">
    <source>
        <dbReference type="ARBA" id="ARBA00001936"/>
    </source>
</evidence>
<feature type="compositionally biased region" description="Low complexity" evidence="14">
    <location>
        <begin position="1"/>
        <end position="16"/>
    </location>
</feature>
<evidence type="ECO:0000256" key="11">
    <source>
        <dbReference type="ARBA" id="ARBA00023211"/>
    </source>
</evidence>
<feature type="compositionally biased region" description="Polar residues" evidence="14">
    <location>
        <begin position="17"/>
        <end position="31"/>
    </location>
</feature>
<proteinExistence type="inferred from homology"/>
<keyword evidence="11" id="KW-0464">Manganese</keyword>
<keyword evidence="7 13" id="KW-0808">Transferase</keyword>
<dbReference type="NCBIfam" id="TIGR02146">
    <property type="entry name" value="LysS_fung_arch"/>
    <property type="match status" value="1"/>
</dbReference>
<evidence type="ECO:0000256" key="2">
    <source>
        <dbReference type="ARBA" id="ARBA00001946"/>
    </source>
</evidence>
<dbReference type="InterPro" id="IPR011872">
    <property type="entry name" value="Homocitrate_synth"/>
</dbReference>
<dbReference type="EC" id="2.3.3.14" evidence="5"/>
<protein>
    <recommendedName>
        <fullName evidence="5">homocitrate synthase</fullName>
        <ecNumber evidence="5">2.3.3.14</ecNumber>
    </recommendedName>
</protein>
<dbReference type="GO" id="GO:0004410">
    <property type="term" value="F:homocitrate synthase activity"/>
    <property type="evidence" value="ECO:0007669"/>
    <property type="project" value="UniProtKB-EC"/>
</dbReference>
<evidence type="ECO:0000256" key="12">
    <source>
        <dbReference type="ARBA" id="ARBA00048363"/>
    </source>
</evidence>
<dbReference type="Pfam" id="PF22617">
    <property type="entry name" value="HCS_D2"/>
    <property type="match status" value="1"/>
</dbReference>
<comment type="pathway">
    <text evidence="3">Amino-acid biosynthesis; L-lysine biosynthesis via AAA pathway; L-alpha-aminoadipate from 2-oxoglutarate: step 1/5.</text>
</comment>
<evidence type="ECO:0000256" key="5">
    <source>
        <dbReference type="ARBA" id="ARBA00012974"/>
    </source>
</evidence>
<feature type="domain" description="Pyruvate carboxyltransferase" evidence="15">
    <location>
        <begin position="44"/>
        <end position="297"/>
    </location>
</feature>
<comment type="similarity">
    <text evidence="4">Belongs to the alpha-IPM synthase/homocitrate synthase family. Homocitrate synthase LYS20/LYS21 subfamily.</text>
</comment>
<feature type="region of interest" description="Disordered" evidence="14">
    <location>
        <begin position="1"/>
        <end position="34"/>
    </location>
</feature>